<dbReference type="AlphaFoldDB" id="L0KW66"/>
<evidence type="ECO:0000313" key="3">
    <source>
        <dbReference type="Proteomes" id="UP000010866"/>
    </source>
</evidence>
<dbReference type="RefSeq" id="WP_015324867.1">
    <property type="nucleotide sequence ID" value="NC_019977.1"/>
</dbReference>
<organism evidence="2 3">
    <name type="scientific">Methanomethylovorans hollandica (strain DSM 15978 / NBRC 107637 / DMS1)</name>
    <dbReference type="NCBI Taxonomy" id="867904"/>
    <lineage>
        <taxon>Archaea</taxon>
        <taxon>Methanobacteriati</taxon>
        <taxon>Methanobacteriota</taxon>
        <taxon>Stenosarchaea group</taxon>
        <taxon>Methanomicrobia</taxon>
        <taxon>Methanosarcinales</taxon>
        <taxon>Methanosarcinaceae</taxon>
        <taxon>Methanomethylovorans</taxon>
    </lineage>
</organism>
<feature type="transmembrane region" description="Helical" evidence="1">
    <location>
        <begin position="134"/>
        <end position="152"/>
    </location>
</feature>
<dbReference type="Proteomes" id="UP000010866">
    <property type="component" value="Chromosome"/>
</dbReference>
<sequence length="159" mass="18033" precursor="true">MKLFKYALLLIVLVGFVSVAEAAHTHVFTGTMDPKEPTQFIYGSLNIIDTITVDDASGKRMVFHWYYDPIGGPIEYRGFTEDDTIDNKKFSAGLYTGGLDKDGRWRVHAIEYKMNGKIKEESDAYFIVAPLPEFPIGSCLLIFIVGFLYLTLRRNMAVY</sequence>
<dbReference type="GeneID" id="14407307"/>
<protein>
    <submittedName>
        <fullName evidence="2">Uncharacterized protein</fullName>
    </submittedName>
</protein>
<accession>L0KW66</accession>
<dbReference type="EMBL" id="CP003362">
    <property type="protein sequence ID" value="AGB49702.1"/>
    <property type="molecule type" value="Genomic_DNA"/>
</dbReference>
<keyword evidence="3" id="KW-1185">Reference proteome</keyword>
<reference evidence="3" key="1">
    <citation type="submission" date="2012-02" db="EMBL/GenBank/DDBJ databases">
        <title>Complete sequence of chromosome of Methanomethylovorans hollandica DSM 15978.</title>
        <authorList>
            <person name="Lucas S."/>
            <person name="Copeland A."/>
            <person name="Lapidus A."/>
            <person name="Glavina del Rio T."/>
            <person name="Dalin E."/>
            <person name="Tice H."/>
            <person name="Bruce D."/>
            <person name="Goodwin L."/>
            <person name="Pitluck S."/>
            <person name="Peters L."/>
            <person name="Mikhailova N."/>
            <person name="Held B."/>
            <person name="Kyrpides N."/>
            <person name="Mavromatis K."/>
            <person name="Ivanova N."/>
            <person name="Brettin T."/>
            <person name="Detter J.C."/>
            <person name="Han C."/>
            <person name="Larimer F."/>
            <person name="Land M."/>
            <person name="Hauser L."/>
            <person name="Markowitz V."/>
            <person name="Cheng J.-F."/>
            <person name="Hugenholtz P."/>
            <person name="Woyke T."/>
            <person name="Wu D."/>
            <person name="Spring S."/>
            <person name="Schroeder M."/>
            <person name="Brambilla E."/>
            <person name="Klenk H.-P."/>
            <person name="Eisen J.A."/>
        </authorList>
    </citation>
    <scope>NUCLEOTIDE SEQUENCE [LARGE SCALE GENOMIC DNA]</scope>
    <source>
        <strain evidence="3">DSM 15978 / NBRC 107637 / DMS1</strain>
    </source>
</reference>
<proteinExistence type="predicted"/>
<keyword evidence="1" id="KW-1133">Transmembrane helix</keyword>
<dbReference type="HOGENOM" id="CLU_1656870_0_0_2"/>
<dbReference type="KEGG" id="mhz:Metho_1498"/>
<name>L0KW66_METHD</name>
<evidence type="ECO:0000313" key="2">
    <source>
        <dbReference type="EMBL" id="AGB49702.1"/>
    </source>
</evidence>
<gene>
    <name evidence="2" type="ordered locus">Metho_1498</name>
</gene>
<keyword evidence="1" id="KW-0472">Membrane</keyword>
<evidence type="ECO:0000256" key="1">
    <source>
        <dbReference type="SAM" id="Phobius"/>
    </source>
</evidence>
<keyword evidence="1" id="KW-0812">Transmembrane</keyword>
<dbReference type="STRING" id="867904.Metho_1498"/>